<evidence type="ECO:0000256" key="4">
    <source>
        <dbReference type="ARBA" id="ARBA00022737"/>
    </source>
</evidence>
<protein>
    <submittedName>
        <fullName evidence="13">Hemolysin family protein</fullName>
    </submittedName>
</protein>
<dbReference type="PROSITE" id="PS51846">
    <property type="entry name" value="CNNM"/>
    <property type="match status" value="1"/>
</dbReference>
<dbReference type="InterPro" id="IPR036318">
    <property type="entry name" value="FAD-bd_PCMH-like_sf"/>
</dbReference>
<evidence type="ECO:0000256" key="7">
    <source>
        <dbReference type="ARBA" id="ARBA00023136"/>
    </source>
</evidence>
<dbReference type="Proteomes" id="UP001257060">
    <property type="component" value="Unassembled WGS sequence"/>
</dbReference>
<dbReference type="InterPro" id="IPR002550">
    <property type="entry name" value="CNNM"/>
</dbReference>
<dbReference type="InterPro" id="IPR046342">
    <property type="entry name" value="CBS_dom_sf"/>
</dbReference>
<evidence type="ECO:0000256" key="1">
    <source>
        <dbReference type="ARBA" id="ARBA00004651"/>
    </source>
</evidence>
<keyword evidence="7 10" id="KW-0472">Membrane</keyword>
<dbReference type="SUPFAM" id="SSF54631">
    <property type="entry name" value="CBS-domain pair"/>
    <property type="match status" value="1"/>
</dbReference>
<sequence>MVDLLSVGGVVLALFLVVMNGVFVAAEFALVKVRPTQIDALADQGKAGASLVRDALDNLDGYLAVSQLGITLSSLGLGWVGEPAVAALIEPILGSYLPEGSVHLVAFALGFGFITFLHVVFGELAPKTFAIQEATRISLLVAPLMKFFYYVFMPGIIVFNGTANQFTRLFGVSPASEGEETHSEEEIRMILARSEETGRIDLEEVEMIESVFELGDTVAREIMVPRPDVETIRASMPLAELRTVAARGRFTRYLVLEDDGDQVVGFVHVKDLLRADEQEADESLTAGDLAREVLAVPETRRIDEILTDFQARGEGQMAVVIDEWGVFEGIVTIEDVLEEIVGDIRDEFDAPTDEPSIEQRSEGVYVVDGGVPVQHVNDRLNTAFESDDVETIGGFVFSHLGHVPEVGDEVEQDGCLLRVEATEDARIEQLSIRRGESDANRETDGDDPDGTDDDDSDDGRADDDGSGADGAGT</sequence>
<evidence type="ECO:0000256" key="3">
    <source>
        <dbReference type="ARBA" id="ARBA00022692"/>
    </source>
</evidence>
<dbReference type="RefSeq" id="WP_310922886.1">
    <property type="nucleotide sequence ID" value="NZ_JAMQOP010000001.1"/>
</dbReference>
<dbReference type="Gene3D" id="3.30.465.10">
    <property type="match status" value="1"/>
</dbReference>
<keyword evidence="6 8" id="KW-0129">CBS domain</keyword>
<dbReference type="Gene3D" id="3.10.580.10">
    <property type="entry name" value="CBS-domain"/>
    <property type="match status" value="1"/>
</dbReference>
<dbReference type="Pfam" id="PF03471">
    <property type="entry name" value="CorC_HlyC"/>
    <property type="match status" value="1"/>
</dbReference>
<keyword evidence="2" id="KW-1003">Cell membrane</keyword>
<evidence type="ECO:0000256" key="9">
    <source>
        <dbReference type="SAM" id="MobiDB-lite"/>
    </source>
</evidence>
<keyword evidence="3 10" id="KW-0812">Transmembrane</keyword>
<feature type="transmembrane region" description="Helical" evidence="10">
    <location>
        <begin position="101"/>
        <end position="125"/>
    </location>
</feature>
<dbReference type="InterPro" id="IPR005170">
    <property type="entry name" value="Transptr-assoc_dom"/>
</dbReference>
<feature type="domain" description="CBS" evidence="11">
    <location>
        <begin position="223"/>
        <end position="282"/>
    </location>
</feature>
<feature type="domain" description="CNNM transmembrane" evidence="12">
    <location>
        <begin position="2"/>
        <end position="204"/>
    </location>
</feature>
<organism evidence="13 14">
    <name type="scientific">Halogeometricum salsisoli</name>
    <dbReference type="NCBI Taxonomy" id="2950536"/>
    <lineage>
        <taxon>Archaea</taxon>
        <taxon>Methanobacteriati</taxon>
        <taxon>Methanobacteriota</taxon>
        <taxon>Stenosarchaea group</taxon>
        <taxon>Halobacteria</taxon>
        <taxon>Halobacteriales</taxon>
        <taxon>Haloferacaceae</taxon>
        <taxon>Halogeometricum</taxon>
    </lineage>
</organism>
<dbReference type="PANTHER" id="PTHR43099">
    <property type="entry name" value="UPF0053 PROTEIN YRKA"/>
    <property type="match status" value="1"/>
</dbReference>
<evidence type="ECO:0000256" key="5">
    <source>
        <dbReference type="ARBA" id="ARBA00022989"/>
    </source>
</evidence>
<accession>A0ABU2GB93</accession>
<feature type="compositionally biased region" description="Basic and acidic residues" evidence="9">
    <location>
        <begin position="428"/>
        <end position="443"/>
    </location>
</feature>
<feature type="compositionally biased region" description="Acidic residues" evidence="9">
    <location>
        <begin position="444"/>
        <end position="457"/>
    </location>
</feature>
<evidence type="ECO:0000313" key="14">
    <source>
        <dbReference type="Proteomes" id="UP001257060"/>
    </source>
</evidence>
<feature type="region of interest" description="Disordered" evidence="9">
    <location>
        <begin position="428"/>
        <end position="473"/>
    </location>
</feature>
<dbReference type="PROSITE" id="PS51371">
    <property type="entry name" value="CBS"/>
    <property type="match status" value="2"/>
</dbReference>
<dbReference type="EMBL" id="JAMQOP010000001">
    <property type="protein sequence ID" value="MDS0298066.1"/>
    <property type="molecule type" value="Genomic_DNA"/>
</dbReference>
<evidence type="ECO:0000313" key="13">
    <source>
        <dbReference type="EMBL" id="MDS0298066.1"/>
    </source>
</evidence>
<dbReference type="SMART" id="SM00116">
    <property type="entry name" value="CBS"/>
    <property type="match status" value="2"/>
</dbReference>
<dbReference type="InterPro" id="IPR016169">
    <property type="entry name" value="FAD-bd_PCMH_sub2"/>
</dbReference>
<proteinExistence type="predicted"/>
<evidence type="ECO:0000259" key="12">
    <source>
        <dbReference type="PROSITE" id="PS51846"/>
    </source>
</evidence>
<dbReference type="InterPro" id="IPR000644">
    <property type="entry name" value="CBS_dom"/>
</dbReference>
<name>A0ABU2GB93_9EURY</name>
<keyword evidence="4" id="KW-0677">Repeat</keyword>
<feature type="domain" description="CBS" evidence="11">
    <location>
        <begin position="289"/>
        <end position="347"/>
    </location>
</feature>
<evidence type="ECO:0000259" key="11">
    <source>
        <dbReference type="PROSITE" id="PS51371"/>
    </source>
</evidence>
<dbReference type="InterPro" id="IPR044751">
    <property type="entry name" value="Ion_transp-like_CBS"/>
</dbReference>
<dbReference type="SUPFAM" id="SSF56176">
    <property type="entry name" value="FAD-binding/transporter-associated domain-like"/>
    <property type="match status" value="1"/>
</dbReference>
<reference evidence="13 14" key="1">
    <citation type="submission" date="2022-06" db="EMBL/GenBank/DDBJ databases">
        <title>Halogeometricum sp. a new haloarchaeum isolate from saline soil.</title>
        <authorList>
            <person name="Strakova D."/>
            <person name="Galisteo C."/>
            <person name="Sanchez-Porro C."/>
            <person name="Ventosa A."/>
        </authorList>
    </citation>
    <scope>NUCLEOTIDE SEQUENCE [LARGE SCALE GENOMIC DNA]</scope>
    <source>
        <strain evidence="13 14">S1BR25-6</strain>
    </source>
</reference>
<dbReference type="CDD" id="cd04590">
    <property type="entry name" value="CBS_pair_CorC_HlyC_assoc"/>
    <property type="match status" value="1"/>
</dbReference>
<keyword evidence="14" id="KW-1185">Reference proteome</keyword>
<gene>
    <name evidence="13" type="ORF">NDI76_04865</name>
</gene>
<comment type="subcellular location">
    <subcellularLocation>
        <location evidence="1">Cell membrane</location>
        <topology evidence="1">Multi-pass membrane protein</topology>
    </subcellularLocation>
</comment>
<feature type="transmembrane region" description="Helical" evidence="10">
    <location>
        <begin position="6"/>
        <end position="31"/>
    </location>
</feature>
<comment type="caution">
    <text evidence="13">The sequence shown here is derived from an EMBL/GenBank/DDBJ whole genome shotgun (WGS) entry which is preliminary data.</text>
</comment>
<evidence type="ECO:0000256" key="6">
    <source>
        <dbReference type="ARBA" id="ARBA00023122"/>
    </source>
</evidence>
<feature type="transmembrane region" description="Helical" evidence="10">
    <location>
        <begin position="137"/>
        <end position="159"/>
    </location>
</feature>
<keyword evidence="5 10" id="KW-1133">Transmembrane helix</keyword>
<dbReference type="SMART" id="SM01091">
    <property type="entry name" value="CorC_HlyC"/>
    <property type="match status" value="1"/>
</dbReference>
<evidence type="ECO:0000256" key="10">
    <source>
        <dbReference type="SAM" id="Phobius"/>
    </source>
</evidence>
<dbReference type="Pfam" id="PF00571">
    <property type="entry name" value="CBS"/>
    <property type="match status" value="2"/>
</dbReference>
<evidence type="ECO:0000256" key="8">
    <source>
        <dbReference type="PROSITE-ProRule" id="PRU00703"/>
    </source>
</evidence>
<dbReference type="PANTHER" id="PTHR43099:SF5">
    <property type="entry name" value="HLYC_CORC FAMILY TRANSPORTER"/>
    <property type="match status" value="1"/>
</dbReference>
<dbReference type="InterPro" id="IPR051676">
    <property type="entry name" value="UPF0053_domain"/>
</dbReference>
<dbReference type="Pfam" id="PF01595">
    <property type="entry name" value="CNNM"/>
    <property type="match status" value="1"/>
</dbReference>
<evidence type="ECO:0000256" key="2">
    <source>
        <dbReference type="ARBA" id="ARBA00022475"/>
    </source>
</evidence>